<sequence>MVWPAPAPTILAMPSSPPDPDIVRERKCRAPSRAAGERAPMGLGVSSASRLVSHCGPDPDTPGSSRRNGPRRSCRRARLRIGSVVPPTRCAPPARDQIGRRGSLGAYGRRRRPGGPSSGRRPGLLDRLLHRPLIIPALSRGHTGRGAVAGSDTATMPGSGDAGCTRTGFQLPWPFAYPDRARSASSLSVAWAEHRWTSLVLGWLARVWPASPV</sequence>
<evidence type="ECO:0000313" key="2">
    <source>
        <dbReference type="EMBL" id="GJD96321.1"/>
    </source>
</evidence>
<reference evidence="2" key="1">
    <citation type="journal article" date="2021" name="Front. Microbiol.">
        <title>Comprehensive Comparative Genomics and Phenotyping of Methylobacterium Species.</title>
        <authorList>
            <person name="Alessa O."/>
            <person name="Ogura Y."/>
            <person name="Fujitani Y."/>
            <person name="Takami H."/>
            <person name="Hayashi T."/>
            <person name="Sahin N."/>
            <person name="Tani A."/>
        </authorList>
    </citation>
    <scope>NUCLEOTIDE SEQUENCE</scope>
    <source>
        <strain evidence="2">DSM 19015</strain>
    </source>
</reference>
<keyword evidence="3" id="KW-1185">Reference proteome</keyword>
<evidence type="ECO:0000256" key="1">
    <source>
        <dbReference type="SAM" id="MobiDB-lite"/>
    </source>
</evidence>
<dbReference type="Proteomes" id="UP001055125">
    <property type="component" value="Unassembled WGS sequence"/>
</dbReference>
<feature type="region of interest" description="Disordered" evidence="1">
    <location>
        <begin position="1"/>
        <end position="123"/>
    </location>
</feature>
<gene>
    <name evidence="2" type="ORF">OCOJLMKI_3542</name>
</gene>
<protein>
    <submittedName>
        <fullName evidence="2">Uncharacterized protein</fullName>
    </submittedName>
</protein>
<comment type="caution">
    <text evidence="2">The sequence shown here is derived from an EMBL/GenBank/DDBJ whole genome shotgun (WGS) entry which is preliminary data.</text>
</comment>
<accession>A0ABQ4RZQ6</accession>
<evidence type="ECO:0000313" key="3">
    <source>
        <dbReference type="Proteomes" id="UP001055125"/>
    </source>
</evidence>
<dbReference type="EMBL" id="BPQP01000059">
    <property type="protein sequence ID" value="GJD96321.1"/>
    <property type="molecule type" value="Genomic_DNA"/>
</dbReference>
<feature type="compositionally biased region" description="Basic residues" evidence="1">
    <location>
        <begin position="68"/>
        <end position="79"/>
    </location>
</feature>
<proteinExistence type="predicted"/>
<name>A0ABQ4RZQ6_9HYPH</name>
<organism evidence="2 3">
    <name type="scientific">Methylobacterium iners</name>
    <dbReference type="NCBI Taxonomy" id="418707"/>
    <lineage>
        <taxon>Bacteria</taxon>
        <taxon>Pseudomonadati</taxon>
        <taxon>Pseudomonadota</taxon>
        <taxon>Alphaproteobacteria</taxon>
        <taxon>Hyphomicrobiales</taxon>
        <taxon>Methylobacteriaceae</taxon>
        <taxon>Methylobacterium</taxon>
    </lineage>
</organism>
<reference evidence="2" key="2">
    <citation type="submission" date="2021-08" db="EMBL/GenBank/DDBJ databases">
        <authorList>
            <person name="Tani A."/>
            <person name="Ola A."/>
            <person name="Ogura Y."/>
            <person name="Katsura K."/>
            <person name="Hayashi T."/>
        </authorList>
    </citation>
    <scope>NUCLEOTIDE SEQUENCE</scope>
    <source>
        <strain evidence="2">DSM 19015</strain>
    </source>
</reference>